<feature type="transmembrane region" description="Helical" evidence="2">
    <location>
        <begin position="299"/>
        <end position="316"/>
    </location>
</feature>
<dbReference type="RefSeq" id="WP_091099749.1">
    <property type="nucleotide sequence ID" value="NZ_FMHZ01000002.1"/>
</dbReference>
<proteinExistence type="predicted"/>
<organism evidence="3 4">
    <name type="scientific">Micromonospora citrea</name>
    <dbReference type="NCBI Taxonomy" id="47855"/>
    <lineage>
        <taxon>Bacteria</taxon>
        <taxon>Bacillati</taxon>
        <taxon>Actinomycetota</taxon>
        <taxon>Actinomycetes</taxon>
        <taxon>Micromonosporales</taxon>
        <taxon>Micromonosporaceae</taxon>
        <taxon>Micromonospora</taxon>
    </lineage>
</organism>
<dbReference type="OrthoDB" id="3406160at2"/>
<feature type="compositionally biased region" description="Basic and acidic residues" evidence="1">
    <location>
        <begin position="214"/>
        <end position="229"/>
    </location>
</feature>
<dbReference type="InterPro" id="IPR035992">
    <property type="entry name" value="Ricin_B-like_lectins"/>
</dbReference>
<evidence type="ECO:0000256" key="1">
    <source>
        <dbReference type="SAM" id="MobiDB-lite"/>
    </source>
</evidence>
<feature type="compositionally biased region" description="Low complexity" evidence="1">
    <location>
        <begin position="109"/>
        <end position="122"/>
    </location>
</feature>
<name>A0A1C6UXZ3_9ACTN</name>
<feature type="region of interest" description="Disordered" evidence="1">
    <location>
        <begin position="109"/>
        <end position="139"/>
    </location>
</feature>
<feature type="compositionally biased region" description="Basic and acidic residues" evidence="1">
    <location>
        <begin position="322"/>
        <end position="333"/>
    </location>
</feature>
<feature type="region of interest" description="Disordered" evidence="1">
    <location>
        <begin position="176"/>
        <end position="257"/>
    </location>
</feature>
<protein>
    <recommendedName>
        <fullName evidence="5">Helix-turn-helix domain-containing protein</fullName>
    </recommendedName>
</protein>
<accession>A0A1C6UXZ3</accession>
<reference evidence="4" key="1">
    <citation type="submission" date="2016-06" db="EMBL/GenBank/DDBJ databases">
        <authorList>
            <person name="Varghese N."/>
            <person name="Submissions Spin"/>
        </authorList>
    </citation>
    <scope>NUCLEOTIDE SEQUENCE [LARGE SCALE GENOMIC DNA]</scope>
    <source>
        <strain evidence="4">DSM 43903</strain>
    </source>
</reference>
<dbReference type="SUPFAM" id="SSF50370">
    <property type="entry name" value="Ricin B-like lectins"/>
    <property type="match status" value="1"/>
</dbReference>
<dbReference type="AlphaFoldDB" id="A0A1C6UXZ3"/>
<gene>
    <name evidence="3" type="ORF">GA0070606_3008</name>
</gene>
<feature type="compositionally biased region" description="Low complexity" evidence="1">
    <location>
        <begin position="363"/>
        <end position="374"/>
    </location>
</feature>
<keyword evidence="2" id="KW-1133">Transmembrane helix</keyword>
<dbReference type="Gene3D" id="2.80.10.50">
    <property type="match status" value="1"/>
</dbReference>
<sequence>MANEQPTAGRAPDPQAVGSAAEFVAQMRALRQWSGLTIRQVSRKAREAGDVLPHSTLNTALGRATLPREELVAAFVRACGGDQETVDGWITVRKRLAAAMAGQPEPVAATDAAGKAAAGSSVDEPRVRPPWGLLDEVPPLPDELSQVLGWERGGGERLEAATGGDPDLIGAARLTAEPVDGTSTGVEPTAVETPTSEPHRDAAEPGSSTASERPGTDSTHRPDPTEARPEPAGGRSAPSVDKPVRLPTYSEGPLATAVKNRRDATWSGLHRKPTATAEPLGLRDFVPPLAFRAGWPRRILGMLVAVLVLVAAGVAVRTLRESNRGDGPADVRAEQTVGPGAEEHLPSEDAGVKTSSPSPSPRPSSAAPAPTSTAPSPPRVSPTRAATALPAPGKYRMMPAATAGKSFCVGVGPEPGNDRPEVAVLVPCAEAQPATSELRKVAANTYQIYWAHPSGGGGCLQVDPDPNGEPSTADGVLLAPRRYCSRPDQRFILEPVQTNAGRGYRLHAATAPKMCIGPIDGGRTAGTAVAQVPCFNDDVQVFLFKP</sequence>
<evidence type="ECO:0008006" key="5">
    <source>
        <dbReference type="Google" id="ProtNLM"/>
    </source>
</evidence>
<dbReference type="EMBL" id="FMHZ01000002">
    <property type="protein sequence ID" value="SCL58879.1"/>
    <property type="molecule type" value="Genomic_DNA"/>
</dbReference>
<keyword evidence="2" id="KW-0812">Transmembrane</keyword>
<evidence type="ECO:0000256" key="2">
    <source>
        <dbReference type="SAM" id="Phobius"/>
    </source>
</evidence>
<evidence type="ECO:0000313" key="3">
    <source>
        <dbReference type="EMBL" id="SCL58879.1"/>
    </source>
</evidence>
<keyword evidence="4" id="KW-1185">Reference proteome</keyword>
<evidence type="ECO:0000313" key="4">
    <source>
        <dbReference type="Proteomes" id="UP000199001"/>
    </source>
</evidence>
<keyword evidence="2" id="KW-0472">Membrane</keyword>
<feature type="region of interest" description="Disordered" evidence="1">
    <location>
        <begin position="322"/>
        <end position="392"/>
    </location>
</feature>
<dbReference type="Pfam" id="PF13560">
    <property type="entry name" value="HTH_31"/>
    <property type="match status" value="1"/>
</dbReference>
<feature type="compositionally biased region" description="Basic and acidic residues" evidence="1">
    <location>
        <begin position="341"/>
        <end position="351"/>
    </location>
</feature>
<dbReference type="STRING" id="47855.GA0070606_3008"/>
<feature type="compositionally biased region" description="Polar residues" evidence="1">
    <location>
        <begin position="181"/>
        <end position="196"/>
    </location>
</feature>
<dbReference type="Proteomes" id="UP000199001">
    <property type="component" value="Unassembled WGS sequence"/>
</dbReference>
<dbReference type="CDD" id="cd00161">
    <property type="entry name" value="beta-trefoil_Ricin-like"/>
    <property type="match status" value="1"/>
</dbReference>